<accession>A2SEW2</accession>
<keyword evidence="3" id="KW-1185">Reference proteome</keyword>
<name>A2SEW2_METPP</name>
<feature type="chain" id="PRO_5002646113" description="Lipoprotein" evidence="1">
    <location>
        <begin position="23"/>
        <end position="219"/>
    </location>
</feature>
<dbReference type="KEGG" id="mpt:Mpe_A1140"/>
<reference evidence="2 3" key="1">
    <citation type="journal article" date="2007" name="J. Bacteriol.">
        <title>Whole-genome analysis of the methyl tert-butyl ether-degrading beta-proteobacterium Methylibium petroleiphilum PM1.</title>
        <authorList>
            <person name="Kane S.R."/>
            <person name="Chakicherla A.Y."/>
            <person name="Chain P.S.G."/>
            <person name="Schmidt R."/>
            <person name="Shin M.W."/>
            <person name="Legler T.C."/>
            <person name="Scow K.M."/>
            <person name="Larimer F.W."/>
            <person name="Lucas S.M."/>
            <person name="Richardson P.M."/>
            <person name="Hristova K.R."/>
        </authorList>
    </citation>
    <scope>NUCLEOTIDE SEQUENCE [LARGE SCALE GENOMIC DNA]</scope>
    <source>
        <strain evidence="3">ATCC BAA-1232 / LMG 22953 / PM1</strain>
    </source>
</reference>
<evidence type="ECO:0000313" key="2">
    <source>
        <dbReference type="EMBL" id="ABM94101.1"/>
    </source>
</evidence>
<dbReference type="STRING" id="420662.Mpe_A1140"/>
<proteinExistence type="predicted"/>
<dbReference type="Proteomes" id="UP000000366">
    <property type="component" value="Chromosome"/>
</dbReference>
<evidence type="ECO:0008006" key="4">
    <source>
        <dbReference type="Google" id="ProtNLM"/>
    </source>
</evidence>
<organism evidence="2 3">
    <name type="scientific">Methylibium petroleiphilum (strain ATCC BAA-1232 / LMG 22953 / PM1)</name>
    <dbReference type="NCBI Taxonomy" id="420662"/>
    <lineage>
        <taxon>Bacteria</taxon>
        <taxon>Pseudomonadati</taxon>
        <taxon>Pseudomonadota</taxon>
        <taxon>Betaproteobacteria</taxon>
        <taxon>Burkholderiales</taxon>
        <taxon>Sphaerotilaceae</taxon>
        <taxon>Methylibium</taxon>
    </lineage>
</organism>
<keyword evidence="1" id="KW-0732">Signal</keyword>
<evidence type="ECO:0000256" key="1">
    <source>
        <dbReference type="SAM" id="SignalP"/>
    </source>
</evidence>
<gene>
    <name evidence="2" type="ordered locus">Mpe_A1140</name>
</gene>
<evidence type="ECO:0000313" key="3">
    <source>
        <dbReference type="Proteomes" id="UP000000366"/>
    </source>
</evidence>
<dbReference type="AlphaFoldDB" id="A2SEW2"/>
<dbReference type="HOGENOM" id="CLU_1146383_0_0_4"/>
<protein>
    <recommendedName>
        <fullName evidence="4">Lipoprotein</fullName>
    </recommendedName>
</protein>
<dbReference type="eggNOG" id="ENOG5030M3A">
    <property type="taxonomic scope" value="Bacteria"/>
</dbReference>
<dbReference type="EMBL" id="CP000555">
    <property type="protein sequence ID" value="ABM94101.1"/>
    <property type="molecule type" value="Genomic_DNA"/>
</dbReference>
<sequence>MRNALLGAAGAALLTSLTPAAAAPCSAPREVIERLMSSDCEACWTGAAARPLPRSTWVLDWIEPSAAGADAPLAAGALPESAARRRALATAAPVDGTQEFRWPLARRPAVRLTVGGGPAWNGYLGLQLQASGKLPEGAEVYLALVEHIAAGSDGSPVERRLVRSVAGPLVLDADGRRSTQWRALRIPEGAKPERLQGMAWWVDREARLRGIALEACTAR</sequence>
<feature type="signal peptide" evidence="1">
    <location>
        <begin position="1"/>
        <end position="22"/>
    </location>
</feature>
<dbReference type="RefSeq" id="WP_011828738.1">
    <property type="nucleotide sequence ID" value="NC_008825.1"/>
</dbReference>